<sequence>MPKNPSGVSLFLSVDGNRLLGRRIVPGATLSLCVGNLSSGSHQLGYQASRADHIVLTDPVVIPVTLSGGAPFDCPPGKAGR</sequence>
<organism evidence="1">
    <name type="scientific">mine drainage metagenome</name>
    <dbReference type="NCBI Taxonomy" id="410659"/>
    <lineage>
        <taxon>unclassified sequences</taxon>
        <taxon>metagenomes</taxon>
        <taxon>ecological metagenomes</taxon>
    </lineage>
</organism>
<proteinExistence type="predicted"/>
<reference evidence="1" key="1">
    <citation type="submission" date="2013-08" db="EMBL/GenBank/DDBJ databases">
        <authorList>
            <person name="Mendez C."/>
            <person name="Richter M."/>
            <person name="Ferrer M."/>
            <person name="Sanchez J."/>
        </authorList>
    </citation>
    <scope>NUCLEOTIDE SEQUENCE</scope>
</reference>
<evidence type="ECO:0000313" key="1">
    <source>
        <dbReference type="EMBL" id="EQD65036.1"/>
    </source>
</evidence>
<name>T1AWN4_9ZZZZ</name>
<reference evidence="1" key="2">
    <citation type="journal article" date="2014" name="ISME J.">
        <title>Microbial stratification in low pH oxic and suboxic macroscopic growths along an acid mine drainage.</title>
        <authorList>
            <person name="Mendez-Garcia C."/>
            <person name="Mesa V."/>
            <person name="Sprenger R.R."/>
            <person name="Richter M."/>
            <person name="Diez M.S."/>
            <person name="Solano J."/>
            <person name="Bargiela R."/>
            <person name="Golyshina O.V."/>
            <person name="Manteca A."/>
            <person name="Ramos J.L."/>
            <person name="Gallego J.R."/>
            <person name="Llorente I."/>
            <person name="Martins Dos Santos V.A."/>
            <person name="Jensen O.N."/>
            <person name="Pelaez A.I."/>
            <person name="Sanchez J."/>
            <person name="Ferrer M."/>
        </authorList>
    </citation>
    <scope>NUCLEOTIDE SEQUENCE</scope>
</reference>
<comment type="caution">
    <text evidence="1">The sequence shown here is derived from an EMBL/GenBank/DDBJ whole genome shotgun (WGS) entry which is preliminary data.</text>
</comment>
<dbReference type="AlphaFoldDB" id="T1AWN4"/>
<accession>T1AWN4</accession>
<dbReference type="EMBL" id="AUZY01004119">
    <property type="protein sequence ID" value="EQD65036.1"/>
    <property type="molecule type" value="Genomic_DNA"/>
</dbReference>
<gene>
    <name evidence="1" type="ORF">B1B_06507</name>
</gene>
<protein>
    <submittedName>
        <fullName evidence="1">Uncharacterized protein</fullName>
    </submittedName>
</protein>